<sequence length="273" mass="30062">MLNKAESLESIIAVIPIMKIAIPIDLSIAICDKEKFIAYFPGDTIDLNIKVNQPLSKEEPLAVALSQKKTLKATVPADYYGFEFTGTATPIVNHNNEVIGGIAVQVRRQTELREIVQQIQASLSQANERIVQMTGSSDSLADSSHDLLHQSKQTEEEVNKSTEVLSLIKRVADQTNLLGLNAAIEAARAGEKGKGFEVVANEIRKFSKETVQSTQQINKTMEQIKEATSRMNLSIEKIAAIGQSQADSVKETSAYMEKIQEMAEKLNQFANEL</sequence>
<dbReference type="InterPro" id="IPR004089">
    <property type="entry name" value="MCPsignal_dom"/>
</dbReference>
<proteinExistence type="predicted"/>
<evidence type="ECO:0000256" key="2">
    <source>
        <dbReference type="PROSITE-ProRule" id="PRU00284"/>
    </source>
</evidence>
<dbReference type="SMART" id="SM00283">
    <property type="entry name" value="MA"/>
    <property type="match status" value="1"/>
</dbReference>
<dbReference type="Gene3D" id="1.10.287.950">
    <property type="entry name" value="Methyl-accepting chemotaxis protein"/>
    <property type="match status" value="1"/>
</dbReference>
<dbReference type="PROSITE" id="PS50111">
    <property type="entry name" value="CHEMOTAXIS_TRANSDUC_2"/>
    <property type="match status" value="1"/>
</dbReference>
<protein>
    <submittedName>
        <fullName evidence="4">Chemotaxis protein</fullName>
    </submittedName>
</protein>
<reference evidence="5" key="1">
    <citation type="submission" date="2018-10" db="EMBL/GenBank/DDBJ databases">
        <title>FDA dAtabase for Regulatory Grade micrObial Sequences (FDA-ARGOS): Supporting development and validation of Infectious Disease Dx tests.</title>
        <authorList>
            <person name="Minogue T."/>
            <person name="Wolcott M."/>
            <person name="Wasieloski L."/>
            <person name="Aguilar W."/>
            <person name="Moore D."/>
            <person name="Tallon L."/>
            <person name="Sadzewicz L."/>
            <person name="Sengamalay N."/>
            <person name="Ott S."/>
            <person name="Godinez A."/>
            <person name="Nagaraj S."/>
            <person name="Vavikolanu K."/>
            <person name="Vyas G."/>
            <person name="Nadendla S."/>
            <person name="George J."/>
            <person name="Sichtig H."/>
        </authorList>
    </citation>
    <scope>NUCLEOTIDE SEQUENCE [LARGE SCALE GENOMIC DNA]</scope>
    <source>
        <strain evidence="5">FDAARGOS_343</strain>
    </source>
</reference>
<dbReference type="GO" id="GO:0016020">
    <property type="term" value="C:membrane"/>
    <property type="evidence" value="ECO:0007669"/>
    <property type="project" value="InterPro"/>
</dbReference>
<dbReference type="PANTHER" id="PTHR32089:SF112">
    <property type="entry name" value="LYSOZYME-LIKE PROTEIN-RELATED"/>
    <property type="match status" value="1"/>
</dbReference>
<dbReference type="GO" id="GO:0007165">
    <property type="term" value="P:signal transduction"/>
    <property type="evidence" value="ECO:0007669"/>
    <property type="project" value="UniProtKB-KW"/>
</dbReference>
<dbReference type="RefSeq" id="WP_185765255.1">
    <property type="nucleotide sequence ID" value="NZ_RIBP01000004.1"/>
</dbReference>
<accession>A0A553SIP9</accession>
<evidence type="ECO:0000259" key="3">
    <source>
        <dbReference type="PROSITE" id="PS50111"/>
    </source>
</evidence>
<name>A0A553SIP9_NIACI</name>
<dbReference type="AlphaFoldDB" id="A0A553SIP9"/>
<dbReference type="Proteomes" id="UP000319837">
    <property type="component" value="Unassembled WGS sequence"/>
</dbReference>
<gene>
    <name evidence="4" type="ORF">CEQ21_15230</name>
</gene>
<evidence type="ECO:0000256" key="1">
    <source>
        <dbReference type="ARBA" id="ARBA00023224"/>
    </source>
</evidence>
<dbReference type="EMBL" id="RIBP01000004">
    <property type="protein sequence ID" value="TRZ36856.1"/>
    <property type="molecule type" value="Genomic_DNA"/>
</dbReference>
<evidence type="ECO:0000313" key="5">
    <source>
        <dbReference type="Proteomes" id="UP000319837"/>
    </source>
</evidence>
<dbReference type="Pfam" id="PF00015">
    <property type="entry name" value="MCPsignal"/>
    <property type="match status" value="1"/>
</dbReference>
<keyword evidence="1 2" id="KW-0807">Transducer</keyword>
<evidence type="ECO:0000313" key="4">
    <source>
        <dbReference type="EMBL" id="TRZ36856.1"/>
    </source>
</evidence>
<feature type="domain" description="Methyl-accepting transducer" evidence="3">
    <location>
        <begin position="111"/>
        <end position="273"/>
    </location>
</feature>
<dbReference type="SUPFAM" id="SSF58104">
    <property type="entry name" value="Methyl-accepting chemotaxis protein (MCP) signaling domain"/>
    <property type="match status" value="1"/>
</dbReference>
<organism evidence="4 5">
    <name type="scientific">Niallia circulans</name>
    <name type="common">Bacillus circulans</name>
    <dbReference type="NCBI Taxonomy" id="1397"/>
    <lineage>
        <taxon>Bacteria</taxon>
        <taxon>Bacillati</taxon>
        <taxon>Bacillota</taxon>
        <taxon>Bacilli</taxon>
        <taxon>Bacillales</taxon>
        <taxon>Bacillaceae</taxon>
        <taxon>Niallia</taxon>
    </lineage>
</organism>
<dbReference type="PANTHER" id="PTHR32089">
    <property type="entry name" value="METHYL-ACCEPTING CHEMOTAXIS PROTEIN MCPB"/>
    <property type="match status" value="1"/>
</dbReference>
<comment type="caution">
    <text evidence="4">The sequence shown here is derived from an EMBL/GenBank/DDBJ whole genome shotgun (WGS) entry which is preliminary data.</text>
</comment>